<organism evidence="1 2">
    <name type="scientific">Nocardiopsis coralli</name>
    <dbReference type="NCBI Taxonomy" id="2772213"/>
    <lineage>
        <taxon>Bacteria</taxon>
        <taxon>Bacillati</taxon>
        <taxon>Actinomycetota</taxon>
        <taxon>Actinomycetes</taxon>
        <taxon>Streptosporangiales</taxon>
        <taxon>Nocardiopsidaceae</taxon>
        <taxon>Nocardiopsis</taxon>
    </lineage>
</organism>
<dbReference type="RefSeq" id="WP_193120409.1">
    <property type="nucleotide sequence ID" value="NZ_JADBGI010000002.1"/>
</dbReference>
<gene>
    <name evidence="1" type="ORF">IDM40_03450</name>
</gene>
<name>A0ABR9P1Q4_9ACTN</name>
<proteinExistence type="predicted"/>
<dbReference type="EMBL" id="JADBGI010000002">
    <property type="protein sequence ID" value="MBE2997768.1"/>
    <property type="molecule type" value="Genomic_DNA"/>
</dbReference>
<evidence type="ECO:0000313" key="2">
    <source>
        <dbReference type="Proteomes" id="UP000806528"/>
    </source>
</evidence>
<keyword evidence="2" id="KW-1185">Reference proteome</keyword>
<sequence>MFGLSRNTLARDGALIPQTLVLSHEEQLERLTASYPDAASSAVVAGDPTHDRIRAGLPWRERYRDHLETGDRSLILISSTWGPTSLLGSRPELLTRLLAEAPADEYRIAFALHPNVWHSHGTWQVRAWLAEAERAGLRVLPDRQGWQAALVAADHVVGDHGSVTFYGAALGTHTVLGTFPHHEMATGSPIADFGRAATQLDPGSPLLPQITADAQHHHPRRFSETTDLLTSVPGEAGRITRSLFYKLLDLPEPVHDVRITPPEPPVPYRRGWPDTADSAPLMCTAEVEEDVVRVARHPAELVVGTGLTVPRAHVVAHTDEPQLRWREATDIVVCGPDEGDPWPRLARTVAEHPRARLAVEAEGGDCLVHTREGARLRLSPDVPHRHDPALLASAFWRLTGPSHRDGAGRGVEEGRPFTVLVGGCSLPVHAHTVGD</sequence>
<accession>A0ABR9P1Q4</accession>
<protein>
    <submittedName>
        <fullName evidence="1">Uncharacterized protein</fullName>
    </submittedName>
</protein>
<dbReference type="Proteomes" id="UP000806528">
    <property type="component" value="Unassembled WGS sequence"/>
</dbReference>
<comment type="caution">
    <text evidence="1">The sequence shown here is derived from an EMBL/GenBank/DDBJ whole genome shotgun (WGS) entry which is preliminary data.</text>
</comment>
<reference evidence="1 2" key="1">
    <citation type="submission" date="2020-09" db="EMBL/GenBank/DDBJ databases">
        <title>Diversity and distribution of actinomycetes associated with coral in the coast of Hainan.</title>
        <authorList>
            <person name="Li F."/>
        </authorList>
    </citation>
    <scope>NUCLEOTIDE SEQUENCE [LARGE SCALE GENOMIC DNA]</scope>
    <source>
        <strain evidence="1 2">HNM0947</strain>
    </source>
</reference>
<evidence type="ECO:0000313" key="1">
    <source>
        <dbReference type="EMBL" id="MBE2997768.1"/>
    </source>
</evidence>